<feature type="region of interest" description="Disordered" evidence="10">
    <location>
        <begin position="424"/>
        <end position="467"/>
    </location>
</feature>
<gene>
    <name evidence="12" type="ORF">CSSPJE1EN1_LOCUS9361</name>
</gene>
<sequence>MAAGSRGDPPQHVKPTTSRCIAVEGCAHGDLDNIYATLQYLEHTNNIKIELLICCGDFQAVRNEDDLKSLSCPPKYRAMNSFWKYYSGAEIAPFPTLFVGGNHEASNYLWELYYGGFVAPNIYFLGFAGVVQFGGIRIGGLSGIYKDHDFRKGHFERAPYNEDNIKSVYHVRQYDVLKLMEVRGAIDIFVSHDWPRGITKYGDAQQLLHQKPHFQQDIETNQLGSKAGEQLLHALKPLYWFSAHLHTKFSALVPHPDGHHPTKFLALDKCLPSRNFLQVIDIPGGAGPLEFRYDEEWLAITRAYHSFLPLHEAPAQIGMQAVDLMPHQHWVEKRLAEKGYTIPTEFHMTAPAYSPNSARHRGGLSPRTGHMRNPQTEAFLQLLELPYLLDCKTAPPIPLGMDMIPFHLCTSWLVTGDPNEIPLEDDKDDSQDMLDDVNGLEESSGLEFNDPNEIVLEDEDNDQHHST</sequence>
<comment type="cofactor">
    <cofactor evidence="2">
        <name>Zn(2+)</name>
        <dbReference type="ChEBI" id="CHEBI:29105"/>
    </cofactor>
</comment>
<evidence type="ECO:0000256" key="2">
    <source>
        <dbReference type="ARBA" id="ARBA00001947"/>
    </source>
</evidence>
<reference evidence="12" key="1">
    <citation type="submission" date="2024-02" db="EMBL/GenBank/DDBJ databases">
        <authorList>
            <consortium name="ELIXIR-Norway"/>
            <consortium name="Elixir Norway"/>
        </authorList>
    </citation>
    <scope>NUCLEOTIDE SEQUENCE</scope>
</reference>
<feature type="region of interest" description="Disordered" evidence="10">
    <location>
        <begin position="351"/>
        <end position="370"/>
    </location>
</feature>
<evidence type="ECO:0000259" key="11">
    <source>
        <dbReference type="SMART" id="SM01124"/>
    </source>
</evidence>
<evidence type="ECO:0000256" key="5">
    <source>
        <dbReference type="ARBA" id="ARBA00022801"/>
    </source>
</evidence>
<keyword evidence="9" id="KW-0539">Nucleus</keyword>
<evidence type="ECO:0000313" key="12">
    <source>
        <dbReference type="EMBL" id="CAK9263883.1"/>
    </source>
</evidence>
<evidence type="ECO:0000256" key="3">
    <source>
        <dbReference type="ARBA" id="ARBA00004123"/>
    </source>
</evidence>
<protein>
    <recommendedName>
        <fullName evidence="11">Lariat debranching enzyme C-terminal domain-containing protein</fullName>
    </recommendedName>
</protein>
<comment type="cofactor">
    <cofactor evidence="1">
        <name>Mn(2+)</name>
        <dbReference type="ChEBI" id="CHEBI:29035"/>
    </cofactor>
</comment>
<organism evidence="12 13">
    <name type="scientific">Sphagnum jensenii</name>
    <dbReference type="NCBI Taxonomy" id="128206"/>
    <lineage>
        <taxon>Eukaryota</taxon>
        <taxon>Viridiplantae</taxon>
        <taxon>Streptophyta</taxon>
        <taxon>Embryophyta</taxon>
        <taxon>Bryophyta</taxon>
        <taxon>Sphagnophytina</taxon>
        <taxon>Sphagnopsida</taxon>
        <taxon>Sphagnales</taxon>
        <taxon>Sphagnaceae</taxon>
        <taxon>Sphagnum</taxon>
    </lineage>
</organism>
<dbReference type="Pfam" id="PF05011">
    <property type="entry name" value="DBR1"/>
    <property type="match status" value="1"/>
</dbReference>
<dbReference type="PANTHER" id="PTHR12849:SF0">
    <property type="entry name" value="LARIAT DEBRANCHING ENZYME"/>
    <property type="match status" value="1"/>
</dbReference>
<comment type="subcellular location">
    <subcellularLocation>
        <location evidence="3">Nucleus</location>
    </subcellularLocation>
</comment>
<dbReference type="InterPro" id="IPR007708">
    <property type="entry name" value="DBR1_C"/>
</dbReference>
<dbReference type="CDD" id="cd00844">
    <property type="entry name" value="MPP_Dbr1_N"/>
    <property type="match status" value="1"/>
</dbReference>
<keyword evidence="4" id="KW-0479">Metal-binding</keyword>
<evidence type="ECO:0000256" key="9">
    <source>
        <dbReference type="ARBA" id="ARBA00023242"/>
    </source>
</evidence>
<evidence type="ECO:0000256" key="8">
    <source>
        <dbReference type="ARBA" id="ARBA00023211"/>
    </source>
</evidence>
<evidence type="ECO:0000256" key="7">
    <source>
        <dbReference type="ARBA" id="ARBA00023004"/>
    </source>
</evidence>
<keyword evidence="8" id="KW-0464">Manganese</keyword>
<dbReference type="InterPro" id="IPR029052">
    <property type="entry name" value="Metallo-depent_PP-like"/>
</dbReference>
<evidence type="ECO:0000256" key="1">
    <source>
        <dbReference type="ARBA" id="ARBA00001936"/>
    </source>
</evidence>
<dbReference type="SMART" id="SM01124">
    <property type="entry name" value="DBR1"/>
    <property type="match status" value="1"/>
</dbReference>
<evidence type="ECO:0000256" key="6">
    <source>
        <dbReference type="ARBA" id="ARBA00022833"/>
    </source>
</evidence>
<dbReference type="PANTHER" id="PTHR12849">
    <property type="entry name" value="RNA LARIAT DEBRANCHING ENZYME"/>
    <property type="match status" value="1"/>
</dbReference>
<dbReference type="SUPFAM" id="SSF56300">
    <property type="entry name" value="Metallo-dependent phosphatases"/>
    <property type="match status" value="1"/>
</dbReference>
<accession>A0ABP0WAM4</accession>
<feature type="domain" description="Lariat debranching enzyme C-terminal" evidence="11">
    <location>
        <begin position="253"/>
        <end position="389"/>
    </location>
</feature>
<evidence type="ECO:0000256" key="4">
    <source>
        <dbReference type="ARBA" id="ARBA00022723"/>
    </source>
</evidence>
<keyword evidence="13" id="KW-1185">Reference proteome</keyword>
<dbReference type="InterPro" id="IPR041816">
    <property type="entry name" value="Dbr1_N"/>
</dbReference>
<feature type="compositionally biased region" description="Acidic residues" evidence="10">
    <location>
        <begin position="424"/>
        <end position="439"/>
    </location>
</feature>
<keyword evidence="5" id="KW-0378">Hydrolase</keyword>
<proteinExistence type="predicted"/>
<evidence type="ECO:0000313" key="13">
    <source>
        <dbReference type="Proteomes" id="UP001497444"/>
    </source>
</evidence>
<dbReference type="Gene3D" id="3.60.21.10">
    <property type="match status" value="1"/>
</dbReference>
<dbReference type="Proteomes" id="UP001497444">
    <property type="component" value="Chromosome 16"/>
</dbReference>
<evidence type="ECO:0000256" key="10">
    <source>
        <dbReference type="SAM" id="MobiDB-lite"/>
    </source>
</evidence>
<dbReference type="EMBL" id="OZ020111">
    <property type="protein sequence ID" value="CAK9263883.1"/>
    <property type="molecule type" value="Genomic_DNA"/>
</dbReference>
<keyword evidence="6" id="KW-0862">Zinc</keyword>
<keyword evidence="7" id="KW-0408">Iron</keyword>
<name>A0ABP0WAM4_9BRYO</name>